<evidence type="ECO:0000256" key="8">
    <source>
        <dbReference type="SAM" id="MobiDB-lite"/>
    </source>
</evidence>
<dbReference type="InterPro" id="IPR010065">
    <property type="entry name" value="AA_ABC_transptr_permease_3TM"/>
</dbReference>
<feature type="region of interest" description="Disordered" evidence="8">
    <location>
        <begin position="289"/>
        <end position="310"/>
    </location>
</feature>
<dbReference type="SUPFAM" id="SSF161098">
    <property type="entry name" value="MetI-like"/>
    <property type="match status" value="1"/>
</dbReference>
<keyword evidence="4 7" id="KW-0812">Transmembrane</keyword>
<dbReference type="InterPro" id="IPR043429">
    <property type="entry name" value="ArtM/GltK/GlnP/TcyL/YhdX-like"/>
</dbReference>
<dbReference type="Proteomes" id="UP000663792">
    <property type="component" value="Unassembled WGS sequence"/>
</dbReference>
<feature type="domain" description="ABC transmembrane type-1" evidence="9">
    <location>
        <begin position="70"/>
        <end position="255"/>
    </location>
</feature>
<feature type="transmembrane region" description="Helical" evidence="7">
    <location>
        <begin position="185"/>
        <end position="208"/>
    </location>
</feature>
<reference evidence="10" key="1">
    <citation type="submission" date="2021-01" db="EMBL/GenBank/DDBJ databases">
        <title>YIM 132084 draft genome.</title>
        <authorList>
            <person name="An D."/>
        </authorList>
    </citation>
    <scope>NUCLEOTIDE SEQUENCE</scope>
    <source>
        <strain evidence="10">YIM 132084</strain>
    </source>
</reference>
<dbReference type="InterPro" id="IPR035906">
    <property type="entry name" value="MetI-like_sf"/>
</dbReference>
<dbReference type="NCBIfam" id="TIGR01726">
    <property type="entry name" value="HEQRo_perm_3TM"/>
    <property type="match status" value="1"/>
</dbReference>
<evidence type="ECO:0000256" key="7">
    <source>
        <dbReference type="RuleBase" id="RU363032"/>
    </source>
</evidence>
<dbReference type="InterPro" id="IPR000515">
    <property type="entry name" value="MetI-like"/>
</dbReference>
<dbReference type="CDD" id="cd06261">
    <property type="entry name" value="TM_PBP2"/>
    <property type="match status" value="1"/>
</dbReference>
<name>A0A939C0W7_9ACTN</name>
<evidence type="ECO:0000256" key="5">
    <source>
        <dbReference type="ARBA" id="ARBA00022989"/>
    </source>
</evidence>
<feature type="transmembrane region" description="Helical" evidence="7">
    <location>
        <begin position="142"/>
        <end position="165"/>
    </location>
</feature>
<sequence length="310" mass="33337">MSGNATVLYDHPGPRAKARNLVLSVLFGILLVLGVWWVVDTLIDKQQLTAAKWSPIVDWQNWETYLLPGLWNTLKAAFLALIIALPLGALFGIARLSDHAWVRWPSGIIVEFFRAVPVLILMLFAFQFWFLVTGVSSPLAGVVIGLVLYNGSVLAEVFRAGILALPKGQTEAAQAIGLSKSQTMLSVLLPQAVTSMLPAVVSQLVVIVKDTALGGLLIGYVELRRTANTMGSFYGNLLATYTVVAVIFILVNLALSWGAGALERTLRNRRGGRTATVLLSGLEGPMAGGARNAAVLPDPNAPGMEPEQRR</sequence>
<evidence type="ECO:0000259" key="9">
    <source>
        <dbReference type="PROSITE" id="PS50928"/>
    </source>
</evidence>
<dbReference type="GO" id="GO:0043190">
    <property type="term" value="C:ATP-binding cassette (ABC) transporter complex"/>
    <property type="evidence" value="ECO:0007669"/>
    <property type="project" value="InterPro"/>
</dbReference>
<dbReference type="GO" id="GO:0022857">
    <property type="term" value="F:transmembrane transporter activity"/>
    <property type="evidence" value="ECO:0007669"/>
    <property type="project" value="InterPro"/>
</dbReference>
<dbReference type="Gene3D" id="1.10.3720.10">
    <property type="entry name" value="MetI-like"/>
    <property type="match status" value="1"/>
</dbReference>
<keyword evidence="11" id="KW-1185">Reference proteome</keyword>
<evidence type="ECO:0000256" key="4">
    <source>
        <dbReference type="ARBA" id="ARBA00022692"/>
    </source>
</evidence>
<evidence type="ECO:0000256" key="1">
    <source>
        <dbReference type="ARBA" id="ARBA00004651"/>
    </source>
</evidence>
<keyword evidence="5 7" id="KW-1133">Transmembrane helix</keyword>
<keyword evidence="3" id="KW-1003">Cell membrane</keyword>
<organism evidence="10 11">
    <name type="scientific">Nakamurella leprariae</name>
    <dbReference type="NCBI Taxonomy" id="2803911"/>
    <lineage>
        <taxon>Bacteria</taxon>
        <taxon>Bacillati</taxon>
        <taxon>Actinomycetota</taxon>
        <taxon>Actinomycetes</taxon>
        <taxon>Nakamurellales</taxon>
        <taxon>Nakamurellaceae</taxon>
        <taxon>Nakamurella</taxon>
    </lineage>
</organism>
<protein>
    <submittedName>
        <fullName evidence="10">Amino acid ABC transporter permease</fullName>
    </submittedName>
</protein>
<gene>
    <name evidence="10" type="ORF">JL106_18145</name>
</gene>
<dbReference type="PROSITE" id="PS50928">
    <property type="entry name" value="ABC_TM1"/>
    <property type="match status" value="1"/>
</dbReference>
<feature type="transmembrane region" description="Helical" evidence="7">
    <location>
        <begin position="76"/>
        <end position="96"/>
    </location>
</feature>
<dbReference type="GO" id="GO:0006865">
    <property type="term" value="P:amino acid transport"/>
    <property type="evidence" value="ECO:0007669"/>
    <property type="project" value="TreeGrafter"/>
</dbReference>
<comment type="similarity">
    <text evidence="7">Belongs to the binding-protein-dependent transport system permease family.</text>
</comment>
<dbReference type="PANTHER" id="PTHR30614">
    <property type="entry name" value="MEMBRANE COMPONENT OF AMINO ACID ABC TRANSPORTER"/>
    <property type="match status" value="1"/>
</dbReference>
<evidence type="ECO:0000256" key="6">
    <source>
        <dbReference type="ARBA" id="ARBA00023136"/>
    </source>
</evidence>
<proteinExistence type="inferred from homology"/>
<evidence type="ECO:0000313" key="11">
    <source>
        <dbReference type="Proteomes" id="UP000663792"/>
    </source>
</evidence>
<dbReference type="Pfam" id="PF00528">
    <property type="entry name" value="BPD_transp_1"/>
    <property type="match status" value="1"/>
</dbReference>
<feature type="transmembrane region" description="Helical" evidence="7">
    <location>
        <begin position="108"/>
        <end position="130"/>
    </location>
</feature>
<dbReference type="RefSeq" id="WP_205262172.1">
    <property type="nucleotide sequence ID" value="NZ_JAERWK010000025.1"/>
</dbReference>
<evidence type="ECO:0000313" key="10">
    <source>
        <dbReference type="EMBL" id="MBM9469211.1"/>
    </source>
</evidence>
<feature type="transmembrane region" description="Helical" evidence="7">
    <location>
        <begin position="21"/>
        <end position="39"/>
    </location>
</feature>
<keyword evidence="6 7" id="KW-0472">Membrane</keyword>
<comment type="caution">
    <text evidence="10">The sequence shown here is derived from an EMBL/GenBank/DDBJ whole genome shotgun (WGS) entry which is preliminary data.</text>
</comment>
<feature type="transmembrane region" description="Helical" evidence="7">
    <location>
        <begin position="238"/>
        <end position="260"/>
    </location>
</feature>
<dbReference type="EMBL" id="JAERWK010000025">
    <property type="protein sequence ID" value="MBM9469211.1"/>
    <property type="molecule type" value="Genomic_DNA"/>
</dbReference>
<keyword evidence="2 7" id="KW-0813">Transport</keyword>
<dbReference type="AlphaFoldDB" id="A0A939C0W7"/>
<dbReference type="PANTHER" id="PTHR30614:SF21">
    <property type="entry name" value="AMINO ACID ABC TRANSPORTER PERMEASE"/>
    <property type="match status" value="1"/>
</dbReference>
<evidence type="ECO:0000256" key="2">
    <source>
        <dbReference type="ARBA" id="ARBA00022448"/>
    </source>
</evidence>
<evidence type="ECO:0000256" key="3">
    <source>
        <dbReference type="ARBA" id="ARBA00022475"/>
    </source>
</evidence>
<comment type="subcellular location">
    <subcellularLocation>
        <location evidence="1 7">Cell membrane</location>
        <topology evidence="1 7">Multi-pass membrane protein</topology>
    </subcellularLocation>
</comment>
<accession>A0A939C0W7</accession>